<reference evidence="4" key="1">
    <citation type="submission" date="2013-09" db="EMBL/GenBank/DDBJ databases">
        <title>The Genome Sequence of Anopheles maculatus species B.</title>
        <authorList>
            <consortium name="The Broad Institute Genomics Platform"/>
            <person name="Neafsey D.E."/>
            <person name="Besansky N."/>
            <person name="Howell P."/>
            <person name="Walton C."/>
            <person name="Young S.K."/>
            <person name="Zeng Q."/>
            <person name="Gargeya S."/>
            <person name="Fitzgerald M."/>
            <person name="Haas B."/>
            <person name="Abouelleil A."/>
            <person name="Allen A.W."/>
            <person name="Alvarado L."/>
            <person name="Arachchi H.M."/>
            <person name="Berlin A.M."/>
            <person name="Chapman S.B."/>
            <person name="Gainer-Dewar J."/>
            <person name="Goldberg J."/>
            <person name="Griggs A."/>
            <person name="Gujja S."/>
            <person name="Hansen M."/>
            <person name="Howarth C."/>
            <person name="Imamovic A."/>
            <person name="Ireland A."/>
            <person name="Larimer J."/>
            <person name="McCowan C."/>
            <person name="Murphy C."/>
            <person name="Pearson M."/>
            <person name="Poon T.W."/>
            <person name="Priest M."/>
            <person name="Roberts A."/>
            <person name="Saif S."/>
            <person name="Shea T."/>
            <person name="Sisk P."/>
            <person name="Sykes S."/>
            <person name="Wortman J."/>
            <person name="Nusbaum C."/>
            <person name="Birren B."/>
        </authorList>
    </citation>
    <scope>NUCLEOTIDE SEQUENCE [LARGE SCALE GENOMIC DNA]</scope>
    <source>
        <strain evidence="4">maculatus3</strain>
    </source>
</reference>
<feature type="region of interest" description="Disordered" evidence="1">
    <location>
        <begin position="1"/>
        <end position="28"/>
    </location>
</feature>
<keyword evidence="2" id="KW-0472">Membrane</keyword>
<dbReference type="VEuPathDB" id="VectorBase:AMAM004886"/>
<organism evidence="3 4">
    <name type="scientific">Anopheles maculatus</name>
    <dbReference type="NCBI Taxonomy" id="74869"/>
    <lineage>
        <taxon>Eukaryota</taxon>
        <taxon>Metazoa</taxon>
        <taxon>Ecdysozoa</taxon>
        <taxon>Arthropoda</taxon>
        <taxon>Hexapoda</taxon>
        <taxon>Insecta</taxon>
        <taxon>Pterygota</taxon>
        <taxon>Neoptera</taxon>
        <taxon>Endopterygota</taxon>
        <taxon>Diptera</taxon>
        <taxon>Nematocera</taxon>
        <taxon>Culicoidea</taxon>
        <taxon>Culicidae</taxon>
        <taxon>Anophelinae</taxon>
        <taxon>Anopheles</taxon>
        <taxon>Anopheles maculatus group</taxon>
    </lineage>
</organism>
<keyword evidence="2" id="KW-1133">Transmembrane helix</keyword>
<reference evidence="3" key="2">
    <citation type="submission" date="2020-05" db="UniProtKB">
        <authorList>
            <consortium name="EnsemblMetazoa"/>
        </authorList>
    </citation>
    <scope>IDENTIFICATION</scope>
    <source>
        <strain evidence="3">maculatus3</strain>
    </source>
</reference>
<dbReference type="AlphaFoldDB" id="A0A182SE14"/>
<evidence type="ECO:0000256" key="2">
    <source>
        <dbReference type="SAM" id="Phobius"/>
    </source>
</evidence>
<keyword evidence="4" id="KW-1185">Reference proteome</keyword>
<sequence length="153" mass="16623">MGNKSKKSLHPIRHTYPNITGPLHHEHRVPSSQRKSLLIFIAALCDMFSLNVSTTVLIKQKPAMPPVTCHGLEAPGVQDSCGGRASVGSSINSTPLVERVRTSRQPGRSDVARHSYEQQAAAAADRHIAPEAFEASVNQREEIHTGRAFTGQP</sequence>
<feature type="transmembrane region" description="Helical" evidence="2">
    <location>
        <begin position="37"/>
        <end position="58"/>
    </location>
</feature>
<dbReference type="EnsemblMetazoa" id="AMAM004886-RA">
    <property type="protein sequence ID" value="AMAM004886-PA"/>
    <property type="gene ID" value="AMAM004886"/>
</dbReference>
<evidence type="ECO:0000256" key="1">
    <source>
        <dbReference type="SAM" id="MobiDB-lite"/>
    </source>
</evidence>
<accession>A0A182SE14</accession>
<evidence type="ECO:0000313" key="3">
    <source>
        <dbReference type="EnsemblMetazoa" id="AMAM004886-PA"/>
    </source>
</evidence>
<evidence type="ECO:0000313" key="4">
    <source>
        <dbReference type="Proteomes" id="UP000075901"/>
    </source>
</evidence>
<feature type="compositionally biased region" description="Basic residues" evidence="1">
    <location>
        <begin position="1"/>
        <end position="13"/>
    </location>
</feature>
<dbReference type="Proteomes" id="UP000075901">
    <property type="component" value="Unassembled WGS sequence"/>
</dbReference>
<name>A0A182SE14_9DIPT</name>
<protein>
    <submittedName>
        <fullName evidence="3">Uncharacterized protein</fullName>
    </submittedName>
</protein>
<proteinExistence type="predicted"/>
<keyword evidence="2" id="KW-0812">Transmembrane</keyword>
<feature type="region of interest" description="Disordered" evidence="1">
    <location>
        <begin position="98"/>
        <end position="124"/>
    </location>
</feature>